<dbReference type="PANTHER" id="PTHR12625">
    <property type="entry name" value="LIPOCALIN-1 INTERACTING MEMBRANE RECEPTOR LIMR"/>
    <property type="match status" value="1"/>
</dbReference>
<dbReference type="GO" id="GO:0004888">
    <property type="term" value="F:transmembrane signaling receptor activity"/>
    <property type="evidence" value="ECO:0007669"/>
    <property type="project" value="TreeGrafter"/>
</dbReference>
<reference evidence="2 3" key="1">
    <citation type="submission" date="2021-06" db="EMBL/GenBank/DDBJ databases">
        <title>Caerostris extrusa draft genome.</title>
        <authorList>
            <person name="Kono N."/>
            <person name="Arakawa K."/>
        </authorList>
    </citation>
    <scope>NUCLEOTIDE SEQUENCE [LARGE SCALE GENOMIC DNA]</scope>
</reference>
<organism evidence="2 3">
    <name type="scientific">Caerostris extrusa</name>
    <name type="common">Bark spider</name>
    <name type="synonym">Caerostris bankana</name>
    <dbReference type="NCBI Taxonomy" id="172846"/>
    <lineage>
        <taxon>Eukaryota</taxon>
        <taxon>Metazoa</taxon>
        <taxon>Ecdysozoa</taxon>
        <taxon>Arthropoda</taxon>
        <taxon>Chelicerata</taxon>
        <taxon>Arachnida</taxon>
        <taxon>Araneae</taxon>
        <taxon>Araneomorphae</taxon>
        <taxon>Entelegynae</taxon>
        <taxon>Araneoidea</taxon>
        <taxon>Araneidae</taxon>
        <taxon>Caerostris</taxon>
    </lineage>
</organism>
<dbReference type="AlphaFoldDB" id="A0AAV4VS38"/>
<keyword evidence="1" id="KW-1133">Transmembrane helix</keyword>
<comment type="caution">
    <text evidence="2">The sequence shown here is derived from an EMBL/GenBank/DDBJ whole genome shotgun (WGS) entry which is preliminary data.</text>
</comment>
<dbReference type="EMBL" id="BPLR01014994">
    <property type="protein sequence ID" value="GIY72823.1"/>
    <property type="molecule type" value="Genomic_DNA"/>
</dbReference>
<dbReference type="Proteomes" id="UP001054945">
    <property type="component" value="Unassembled WGS sequence"/>
</dbReference>
<evidence type="ECO:0000256" key="1">
    <source>
        <dbReference type="SAM" id="Phobius"/>
    </source>
</evidence>
<dbReference type="GO" id="GO:0005886">
    <property type="term" value="C:plasma membrane"/>
    <property type="evidence" value="ECO:0007669"/>
    <property type="project" value="TreeGrafter"/>
</dbReference>
<dbReference type="InterPro" id="IPR008075">
    <property type="entry name" value="LIMR"/>
</dbReference>
<keyword evidence="1" id="KW-0472">Membrane</keyword>
<keyword evidence="1" id="KW-0812">Transmembrane</keyword>
<evidence type="ECO:0000313" key="3">
    <source>
        <dbReference type="Proteomes" id="UP001054945"/>
    </source>
</evidence>
<feature type="transmembrane region" description="Helical" evidence="1">
    <location>
        <begin position="104"/>
        <end position="124"/>
    </location>
</feature>
<name>A0AAV4VS38_CAEEX</name>
<sequence>MLLICTPVGFGRLFTVTGKLLTKLKSPRPHIEDEESRRGGGYRYFNEKFTYYSCNSASKNVSEYPFEEYDDMSEYLNEDGIDHLIAIFQARRLEMRHAAFKRNCVHPTLMIVLLLLTVVSVLMVTQNTLELCFGFKALPVYSQNLSLGINSLSTFGLLGSAL</sequence>
<accession>A0AAV4VS38</accession>
<evidence type="ECO:0000313" key="2">
    <source>
        <dbReference type="EMBL" id="GIY72823.1"/>
    </source>
</evidence>
<keyword evidence="3" id="KW-1185">Reference proteome</keyword>
<proteinExistence type="predicted"/>
<protein>
    <submittedName>
        <fullName evidence="2">Protein Lilipod</fullName>
    </submittedName>
</protein>
<dbReference type="PANTHER" id="PTHR12625:SF0">
    <property type="entry name" value="PROTEIN LILIPOD"/>
    <property type="match status" value="1"/>
</dbReference>
<dbReference type="GO" id="GO:0007165">
    <property type="term" value="P:signal transduction"/>
    <property type="evidence" value="ECO:0007669"/>
    <property type="project" value="TreeGrafter"/>
</dbReference>
<gene>
    <name evidence="2" type="primary">lili</name>
    <name evidence="2" type="ORF">CEXT_637511</name>
</gene>